<sequence length="374" mass="42569">MGLGVTPQTVLPSLWIKRLFGEIEPNQEAQLKSLMEFYNMCMDRIMCNTLELPKTCVLPASNLQSALQESMPLPSYCKGMLAALSFVDRSELRNEQLKELNWLCHTLKGLSSYINARNIYGSEKSSFETDVQEAKQSLITQLSSTIHEMRFSEQCLEQAQETATFEGFNRSEVESHLQSILSKDDESTLSLINDLILVIERELITEQFKLRHKSEFDKLYEAQPYLILRSRKAQIQFNMGDIDAATDELETLLPLTLNDAYKNRYQLYNCYIKQKSWCSLDELLLTKSEGSFGDLATRTLLAFAKEGNTQSARKLKSKLKTTYPAVELLFDPSNNGEQGYSELCADTVNEYINRGGKKAWSSVNGGLFWLKSND</sequence>
<reference evidence="1 2" key="1">
    <citation type="submission" date="2013-07" db="EMBL/GenBank/DDBJ databases">
        <title>Comparative Genomic and Metabolomic Analysis of Twelve Strains of Pseudoalteromonas luteoviolacea.</title>
        <authorList>
            <person name="Vynne N.G."/>
            <person name="Mansson M."/>
            <person name="Gram L."/>
        </authorList>
    </citation>
    <scope>NUCLEOTIDE SEQUENCE [LARGE SCALE GENOMIC DNA]</scope>
    <source>
        <strain evidence="1 2">S4060-1</strain>
    </source>
</reference>
<name>A0A161Z0D6_9GAMM</name>
<accession>A0A161Z0D6</accession>
<proteinExistence type="predicted"/>
<evidence type="ECO:0000313" key="1">
    <source>
        <dbReference type="EMBL" id="KZN69220.1"/>
    </source>
</evidence>
<dbReference type="AlphaFoldDB" id="A0A161Z0D6"/>
<evidence type="ECO:0000313" key="2">
    <source>
        <dbReference type="Proteomes" id="UP000076661"/>
    </source>
</evidence>
<protein>
    <submittedName>
        <fullName evidence="1">Uncharacterized protein</fullName>
    </submittedName>
</protein>
<dbReference type="EMBL" id="AUXX01000005">
    <property type="protein sequence ID" value="KZN69220.1"/>
    <property type="molecule type" value="Genomic_DNA"/>
</dbReference>
<dbReference type="PATRIC" id="fig|1365257.3.peg.667"/>
<dbReference type="Proteomes" id="UP000076661">
    <property type="component" value="Unassembled WGS sequence"/>
</dbReference>
<comment type="caution">
    <text evidence="1">The sequence shown here is derived from an EMBL/GenBank/DDBJ whole genome shotgun (WGS) entry which is preliminary data.</text>
</comment>
<organism evidence="1 2">
    <name type="scientific">Pseudoalteromonas luteoviolacea S4060-1</name>
    <dbReference type="NCBI Taxonomy" id="1365257"/>
    <lineage>
        <taxon>Bacteria</taxon>
        <taxon>Pseudomonadati</taxon>
        <taxon>Pseudomonadota</taxon>
        <taxon>Gammaproteobacteria</taxon>
        <taxon>Alteromonadales</taxon>
        <taxon>Pseudoalteromonadaceae</taxon>
        <taxon>Pseudoalteromonas</taxon>
    </lineage>
</organism>
<gene>
    <name evidence="1" type="ORF">N478_11345</name>
</gene>